<keyword evidence="1 4" id="KW-0963">Cytoplasm</keyword>
<accession>R4XC03</accession>
<dbReference type="PANTHER" id="PTHR13937:SF0">
    <property type="entry name" value="EUKARYOTIC TRANSLATION INITIATION FACTOR 3 SUBUNIT C-RELATED"/>
    <property type="match status" value="1"/>
</dbReference>
<dbReference type="Pfam" id="PF01399">
    <property type="entry name" value="PCI"/>
    <property type="match status" value="1"/>
</dbReference>
<sequence>MSRFFAAGSSDSDSSSSEEEFSDSEQSSQDESGSDSGSDSGDSDSDSDDSDAPKAKGNRFLAGADSDDSDDESDDGKKIVKSAKDKRLEEIESSVHIIENAQKINDWVTISSEFDKLNKLAEKAKAAHNLPKVYISTIYTLETESNDALKASKTKKLNPSNTRALNGLKQRIKKNNRTYESEIARYVANPDYEDEVPVSVAAATKTKDSAAPSSFQKAPSNAKAAADLEEDDGFATVGKGGKVLEYSPESIFKHLQAVFEARGKKNTNKEEQLNVLARLKEVAQTPYQTIRVLLATIAARFDFQVNLSQYMPVEAWKRAQAEVIELITLLENEREYTVLEEAPEQDDEAAQPVPSPETPVVQVRGSIVSYIDRLDDELTRALQNIDPHSQDYIDRLRDESALYTTIVRAQIYLETNGEKNIARLVTRRLEHLYYKSVQLIAATEANTYENLPANVNSQITPRNDDVPLIKRLAMYLYKNGSGLQRTRAMLCNIYSLALADYFHEARDMLLMSHLQDTIHNADIQTQILHNRTMVQLGLSAFRNGLVVEAQQALSEICGGNRAKELLAQGPSKNNRDAEQERLDKSRQLPFHLHLNIELSECVYLTSSMFMEIPEMARGSKRVISRQFRRTLDFSERQIFSGPPENTRDYIMQAAKALASGDWEKSYSSLAAIKILELMPNVDAIREMLKQKVRVEALRTYLFTYAPFYQSVALSQLTSLFDLTKVETMTIVSKMIALEEINASLSSDDLSVIFQRTETTRLQTQAMQLAEKAQRLVEANEQALDIKTPQNQRDGQRDGDNRPRRNQNYGGNRGGRRQDFQRLSQKIRA</sequence>
<dbReference type="Pfam" id="PF05470">
    <property type="entry name" value="eIF-3c_N"/>
    <property type="match status" value="1"/>
</dbReference>
<comment type="subunit">
    <text evidence="4">Component of the eukaryotic translation initiation factor 3 (eIF-3) complex.</text>
</comment>
<dbReference type="InterPro" id="IPR008905">
    <property type="entry name" value="EIF3C_N_dom"/>
</dbReference>
<evidence type="ECO:0000256" key="5">
    <source>
        <dbReference type="SAM" id="MobiDB-lite"/>
    </source>
</evidence>
<evidence type="ECO:0000256" key="1">
    <source>
        <dbReference type="ARBA" id="ARBA00022490"/>
    </source>
</evidence>
<dbReference type="GO" id="GO:0031369">
    <property type="term" value="F:translation initiation factor binding"/>
    <property type="evidence" value="ECO:0007669"/>
    <property type="project" value="InterPro"/>
</dbReference>
<dbReference type="InterPro" id="IPR027516">
    <property type="entry name" value="EIF3C"/>
</dbReference>
<dbReference type="GO" id="GO:0033290">
    <property type="term" value="C:eukaryotic 48S preinitiation complex"/>
    <property type="evidence" value="ECO:0007669"/>
    <property type="project" value="UniProtKB-UniRule"/>
</dbReference>
<comment type="similarity">
    <text evidence="4">Belongs to the eIF-3 subunit C family.</text>
</comment>
<dbReference type="SMART" id="SM00088">
    <property type="entry name" value="PINT"/>
    <property type="match status" value="1"/>
</dbReference>
<dbReference type="GO" id="GO:0005852">
    <property type="term" value="C:eukaryotic translation initiation factor 3 complex"/>
    <property type="evidence" value="ECO:0007669"/>
    <property type="project" value="UniProtKB-UniRule"/>
</dbReference>
<evidence type="ECO:0000313" key="7">
    <source>
        <dbReference type="EMBL" id="CCG83090.1"/>
    </source>
</evidence>
<dbReference type="PROSITE" id="PS50250">
    <property type="entry name" value="PCI"/>
    <property type="match status" value="1"/>
</dbReference>
<evidence type="ECO:0000256" key="2">
    <source>
        <dbReference type="ARBA" id="ARBA00022540"/>
    </source>
</evidence>
<dbReference type="AlphaFoldDB" id="R4XC03"/>
<protein>
    <recommendedName>
        <fullName evidence="4">Eukaryotic translation initiation factor 3 subunit C</fullName>
        <shortName evidence="4">eIF3c</shortName>
    </recommendedName>
    <alternativeName>
        <fullName evidence="4">Eukaryotic translation initiation factor 3 93 kDa subunit homolog</fullName>
        <shortName evidence="4">eIF3 p93</shortName>
    </alternativeName>
    <alternativeName>
        <fullName evidence="4">Translation initiation factor eIF3, p93 subunit homolog</fullName>
    </alternativeName>
</protein>
<dbReference type="InterPro" id="IPR036390">
    <property type="entry name" value="WH_DNA-bd_sf"/>
</dbReference>
<dbReference type="HAMAP" id="MF_03002">
    <property type="entry name" value="eIF3c"/>
    <property type="match status" value="1"/>
</dbReference>
<organism evidence="7 8">
    <name type="scientific">Taphrina deformans (strain PYCC 5710 / ATCC 11124 / CBS 356.35 / IMI 108563 / JCM 9778 / NBRC 8474)</name>
    <name type="common">Peach leaf curl fungus</name>
    <name type="synonym">Lalaria deformans</name>
    <dbReference type="NCBI Taxonomy" id="1097556"/>
    <lineage>
        <taxon>Eukaryota</taxon>
        <taxon>Fungi</taxon>
        <taxon>Dikarya</taxon>
        <taxon>Ascomycota</taxon>
        <taxon>Taphrinomycotina</taxon>
        <taxon>Taphrinomycetes</taxon>
        <taxon>Taphrinales</taxon>
        <taxon>Taphrinaceae</taxon>
        <taxon>Taphrina</taxon>
    </lineage>
</organism>
<dbReference type="InterPro" id="IPR000717">
    <property type="entry name" value="PCI_dom"/>
</dbReference>
<dbReference type="GO" id="GO:0001732">
    <property type="term" value="P:formation of cytoplasmic translation initiation complex"/>
    <property type="evidence" value="ECO:0007669"/>
    <property type="project" value="UniProtKB-UniRule"/>
</dbReference>
<feature type="compositionally biased region" description="Basic and acidic residues" evidence="5">
    <location>
        <begin position="793"/>
        <end position="802"/>
    </location>
</feature>
<feature type="compositionally biased region" description="Low complexity" evidence="5">
    <location>
        <begin position="24"/>
        <end position="40"/>
    </location>
</feature>
<keyword evidence="8" id="KW-1185">Reference proteome</keyword>
<dbReference type="GO" id="GO:0016282">
    <property type="term" value="C:eukaryotic 43S preinitiation complex"/>
    <property type="evidence" value="ECO:0007669"/>
    <property type="project" value="UniProtKB-UniRule"/>
</dbReference>
<feature type="region of interest" description="Disordered" evidence="5">
    <location>
        <begin position="781"/>
        <end position="828"/>
    </location>
</feature>
<evidence type="ECO:0000313" key="8">
    <source>
        <dbReference type="Proteomes" id="UP000013776"/>
    </source>
</evidence>
<dbReference type="OrthoDB" id="29647at2759"/>
<dbReference type="SUPFAM" id="SSF46785">
    <property type="entry name" value="Winged helix' DNA-binding domain"/>
    <property type="match status" value="1"/>
</dbReference>
<feature type="region of interest" description="Disordered" evidence="5">
    <location>
        <begin position="1"/>
        <end position="82"/>
    </location>
</feature>
<dbReference type="eggNOG" id="KOG1076">
    <property type="taxonomic scope" value="Eukaryota"/>
</dbReference>
<dbReference type="STRING" id="1097556.R4XC03"/>
<feature type="compositionally biased region" description="Acidic residues" evidence="5">
    <location>
        <begin position="41"/>
        <end position="50"/>
    </location>
</feature>
<feature type="domain" description="PCI" evidence="6">
    <location>
        <begin position="590"/>
        <end position="758"/>
    </location>
</feature>
<evidence type="ECO:0000259" key="6">
    <source>
        <dbReference type="PROSITE" id="PS50250"/>
    </source>
</evidence>
<dbReference type="VEuPathDB" id="FungiDB:TAPDE_003219"/>
<proteinExistence type="inferred from homology"/>
<name>R4XC03_TAPDE</name>
<dbReference type="Proteomes" id="UP000013776">
    <property type="component" value="Unassembled WGS sequence"/>
</dbReference>
<dbReference type="EMBL" id="CAHR02000121">
    <property type="protein sequence ID" value="CCG83090.1"/>
    <property type="molecule type" value="Genomic_DNA"/>
</dbReference>
<comment type="caution">
    <text evidence="7">The sequence shown here is derived from an EMBL/GenBank/DDBJ whole genome shotgun (WGS) entry which is preliminary data.</text>
</comment>
<keyword evidence="2 4" id="KW-0396">Initiation factor</keyword>
<reference evidence="7 8" key="1">
    <citation type="journal article" date="2013" name="MBio">
        <title>Genome sequencing of the plant pathogen Taphrina deformans, the causal agent of peach leaf curl.</title>
        <authorList>
            <person name="Cisse O.H."/>
            <person name="Almeida J.M.G.C.F."/>
            <person name="Fonseca A."/>
            <person name="Kumar A.A."/>
            <person name="Salojaervi J."/>
            <person name="Overmyer K."/>
            <person name="Hauser P.M."/>
            <person name="Pagni M."/>
        </authorList>
    </citation>
    <scope>NUCLEOTIDE SEQUENCE [LARGE SCALE GENOMIC DNA]</scope>
    <source>
        <strain evidence="8">PYCC 5710 / ATCC 11124 / CBS 356.35 / IMI 108563 / JCM 9778 / NBRC 8474</strain>
    </source>
</reference>
<comment type="subcellular location">
    <subcellularLocation>
        <location evidence="4">Cytoplasm</location>
    </subcellularLocation>
</comment>
<comment type="function">
    <text evidence="4">Component of the eukaryotic translation initiation factor 3 (eIF-3) complex, which is involved in protein synthesis of a specialized repertoire of mRNAs and, together with other initiation factors, stimulates binding of mRNA and methionyl-tRNAi to the 40S ribosome. The eIF-3 complex specifically targets and initiates translation of a subset of mRNAs involved in cell proliferation.</text>
</comment>
<evidence type="ECO:0000256" key="4">
    <source>
        <dbReference type="HAMAP-Rule" id="MF_03002"/>
    </source>
</evidence>
<dbReference type="GO" id="GO:0003723">
    <property type="term" value="F:RNA binding"/>
    <property type="evidence" value="ECO:0007669"/>
    <property type="project" value="InterPro"/>
</dbReference>
<evidence type="ECO:0000256" key="3">
    <source>
        <dbReference type="ARBA" id="ARBA00022917"/>
    </source>
</evidence>
<feature type="compositionally biased region" description="Acidic residues" evidence="5">
    <location>
        <begin position="65"/>
        <end position="74"/>
    </location>
</feature>
<dbReference type="PANTHER" id="PTHR13937">
    <property type="entry name" value="EUKARYOTIC TRANSLATION INITATION FACTOR 3, SUBUNIT 8 EIF3S8 -RELATED"/>
    <property type="match status" value="1"/>
</dbReference>
<keyword evidence="3 4" id="KW-0648">Protein biosynthesis</keyword>
<gene>
    <name evidence="4" type="primary">NIP1</name>
    <name evidence="7" type="ORF">TAPDE_003219</name>
</gene>
<dbReference type="GO" id="GO:0003743">
    <property type="term" value="F:translation initiation factor activity"/>
    <property type="evidence" value="ECO:0007669"/>
    <property type="project" value="UniProtKB-UniRule"/>
</dbReference>